<evidence type="ECO:0000256" key="2">
    <source>
        <dbReference type="ARBA" id="ARBA00008017"/>
    </source>
</evidence>
<comment type="subcellular location">
    <subcellularLocation>
        <location evidence="7">Cell inner membrane</location>
        <topology evidence="7">Multi-pass membrane protein</topology>
    </subcellularLocation>
    <subcellularLocation>
        <location evidence="1">Cell membrane</location>
        <topology evidence="1">Multi-pass membrane protein</topology>
    </subcellularLocation>
</comment>
<dbReference type="Gene3D" id="2.30.30.60">
    <property type="match status" value="1"/>
</dbReference>
<keyword evidence="6 7" id="KW-0472">Membrane</keyword>
<evidence type="ECO:0000313" key="12">
    <source>
        <dbReference type="Proteomes" id="UP000298133"/>
    </source>
</evidence>
<comment type="subunit">
    <text evidence="7">Homoheptamer.</text>
</comment>
<dbReference type="EMBL" id="SPIA01000002">
    <property type="protein sequence ID" value="TFH67833.1"/>
    <property type="molecule type" value="Genomic_DNA"/>
</dbReference>
<evidence type="ECO:0000256" key="7">
    <source>
        <dbReference type="RuleBase" id="RU369025"/>
    </source>
</evidence>
<keyword evidence="3" id="KW-1003">Cell membrane</keyword>
<dbReference type="OrthoDB" id="9809206at2"/>
<name>A0A4Y8UKL7_9GAMM</name>
<dbReference type="InterPro" id="IPR006686">
    <property type="entry name" value="MscS_channel_CS"/>
</dbReference>
<feature type="domain" description="Mechanosensitive ion channel transmembrane helices 2/3" evidence="10">
    <location>
        <begin position="64"/>
        <end position="104"/>
    </location>
</feature>
<evidence type="ECO:0000259" key="9">
    <source>
        <dbReference type="Pfam" id="PF21082"/>
    </source>
</evidence>
<evidence type="ECO:0000256" key="3">
    <source>
        <dbReference type="ARBA" id="ARBA00022475"/>
    </source>
</evidence>
<comment type="similarity">
    <text evidence="2 7">Belongs to the MscS (TC 1.A.23) family.</text>
</comment>
<comment type="caution">
    <text evidence="11">The sequence shown here is derived from an EMBL/GenBank/DDBJ whole genome shotgun (WGS) entry which is preliminary data.</text>
</comment>
<dbReference type="PANTHER" id="PTHR30221:SF1">
    <property type="entry name" value="SMALL-CONDUCTANCE MECHANOSENSITIVE CHANNEL"/>
    <property type="match status" value="1"/>
</dbReference>
<accession>A0A4Y8UKL7</accession>
<comment type="function">
    <text evidence="7">Mechanosensitive channel that participates in the regulation of osmotic pressure changes within the cell, opening in response to stretch forces in the membrane lipid bilayer, without the need for other proteins. Contributes to normal resistance to hypoosmotic shock. Forms an ion channel of 1.0 nanosiemens conductance with a slight preference for anions.</text>
</comment>
<keyword evidence="4 7" id="KW-0812">Transmembrane</keyword>
<dbReference type="InterPro" id="IPR008910">
    <property type="entry name" value="MSC_TM_helix"/>
</dbReference>
<dbReference type="SUPFAM" id="SSF50182">
    <property type="entry name" value="Sm-like ribonucleoproteins"/>
    <property type="match status" value="1"/>
</dbReference>
<protein>
    <recommendedName>
        <fullName evidence="7">Small-conductance mechanosensitive channel</fullName>
    </recommendedName>
</protein>
<dbReference type="SUPFAM" id="SSF82689">
    <property type="entry name" value="Mechanosensitive channel protein MscS (YggB), C-terminal domain"/>
    <property type="match status" value="1"/>
</dbReference>
<evidence type="ECO:0000256" key="6">
    <source>
        <dbReference type="ARBA" id="ARBA00023136"/>
    </source>
</evidence>
<keyword evidence="7" id="KW-0406">Ion transport</keyword>
<keyword evidence="5 7" id="KW-1133">Transmembrane helix</keyword>
<organism evidence="11 12">
    <name type="scientific">Gammaproteobacteria bacterium LSUCC0057</name>
    <dbReference type="NCBI Taxonomy" id="2559237"/>
    <lineage>
        <taxon>Bacteria</taxon>
        <taxon>Pseudomonadati</taxon>
        <taxon>Pseudomonadota</taxon>
        <taxon>Gammaproteobacteria</taxon>
        <taxon>Cellvibrionales</taxon>
        <taxon>Porticoccaceae</taxon>
        <taxon>SAR92 clade</taxon>
    </lineage>
</organism>
<proteinExistence type="inferred from homology"/>
<dbReference type="Proteomes" id="UP000298133">
    <property type="component" value="Unassembled WGS sequence"/>
</dbReference>
<evidence type="ECO:0000259" key="10">
    <source>
        <dbReference type="Pfam" id="PF21088"/>
    </source>
</evidence>
<dbReference type="GO" id="GO:0005886">
    <property type="term" value="C:plasma membrane"/>
    <property type="evidence" value="ECO:0007669"/>
    <property type="project" value="UniProtKB-SubCell"/>
</dbReference>
<feature type="domain" description="Mechanosensitive ion channel MscS C-terminal" evidence="9">
    <location>
        <begin position="178"/>
        <end position="260"/>
    </location>
</feature>
<dbReference type="Pfam" id="PF00924">
    <property type="entry name" value="MS_channel_2nd"/>
    <property type="match status" value="1"/>
</dbReference>
<dbReference type="Pfam" id="PF21082">
    <property type="entry name" value="MS_channel_3rd"/>
    <property type="match status" value="1"/>
</dbReference>
<keyword evidence="7" id="KW-0813">Transport</keyword>
<dbReference type="Pfam" id="PF05552">
    <property type="entry name" value="MS_channel_1st_1"/>
    <property type="match status" value="1"/>
</dbReference>
<keyword evidence="7" id="KW-0997">Cell inner membrane</keyword>
<feature type="transmembrane region" description="Helical" evidence="7">
    <location>
        <begin position="57"/>
        <end position="78"/>
    </location>
</feature>
<dbReference type="SUPFAM" id="SSF82861">
    <property type="entry name" value="Mechanosensitive channel protein MscS (YggB), transmembrane region"/>
    <property type="match status" value="1"/>
</dbReference>
<dbReference type="InterPro" id="IPR045275">
    <property type="entry name" value="MscS_archaea/bacteria_type"/>
</dbReference>
<dbReference type="AlphaFoldDB" id="A0A4Y8UKL7"/>
<feature type="transmembrane region" description="Helical" evidence="7">
    <location>
        <begin position="16"/>
        <end position="37"/>
    </location>
</feature>
<feature type="transmembrane region" description="Helical" evidence="7">
    <location>
        <begin position="90"/>
        <end position="119"/>
    </location>
</feature>
<evidence type="ECO:0000313" key="11">
    <source>
        <dbReference type="EMBL" id="TFH67833.1"/>
    </source>
</evidence>
<reference evidence="11 12" key="1">
    <citation type="submission" date="2019-03" db="EMBL/GenBank/DDBJ databases">
        <title>Draft genome of Gammaproteobacteria bacterium LSUCC0057, a member of the SAR92 clade.</title>
        <authorList>
            <person name="Lanclos V.C."/>
            <person name="Doiron C."/>
            <person name="Henson M.W."/>
            <person name="Thrash J.C."/>
        </authorList>
    </citation>
    <scope>NUCLEOTIDE SEQUENCE [LARGE SCALE GENOMIC DNA]</scope>
    <source>
        <strain evidence="11 12">LSUCC0057</strain>
    </source>
</reference>
<dbReference type="PANTHER" id="PTHR30221">
    <property type="entry name" value="SMALL-CONDUCTANCE MECHANOSENSITIVE CHANNEL"/>
    <property type="match status" value="1"/>
</dbReference>
<dbReference type="InterPro" id="IPR010920">
    <property type="entry name" value="LSM_dom_sf"/>
</dbReference>
<dbReference type="Pfam" id="PF21088">
    <property type="entry name" value="MS_channel_1st"/>
    <property type="match status" value="1"/>
</dbReference>
<dbReference type="Gene3D" id="1.10.287.1260">
    <property type="match status" value="1"/>
</dbReference>
<gene>
    <name evidence="11" type="ORF">E3W66_06180</name>
</gene>
<dbReference type="InterPro" id="IPR011014">
    <property type="entry name" value="MscS_channel_TM-2"/>
</dbReference>
<evidence type="ECO:0000256" key="4">
    <source>
        <dbReference type="ARBA" id="ARBA00022692"/>
    </source>
</evidence>
<dbReference type="InterPro" id="IPR011066">
    <property type="entry name" value="MscS_channel_C_sf"/>
</dbReference>
<keyword evidence="12" id="KW-1185">Reference proteome</keyword>
<dbReference type="InterPro" id="IPR049142">
    <property type="entry name" value="MS_channel_1st"/>
</dbReference>
<dbReference type="Gene3D" id="3.30.70.100">
    <property type="match status" value="1"/>
</dbReference>
<dbReference type="InterPro" id="IPR049278">
    <property type="entry name" value="MS_channel_C"/>
</dbReference>
<dbReference type="PROSITE" id="PS01246">
    <property type="entry name" value="UPF0003"/>
    <property type="match status" value="1"/>
</dbReference>
<keyword evidence="7" id="KW-0407">Ion channel</keyword>
<dbReference type="InterPro" id="IPR006685">
    <property type="entry name" value="MscS_channel_2nd"/>
</dbReference>
<sequence length="272" mass="29152">MNAAVSEVVAQAQSMALVWGVQLLSALAIFVVGRWLAARLVSWAERLMARRKVDTAVSHFLANLLNWGLLAAVVIAALGQLGVQTASLVAVVGAAGLAIGLALQGSLSNFAAGVLLLVFRPFKIGDYVEMAGIAGTVQRIQIFTTELNSPDNKRIIVPNGRIIAGNIVNFSTNGTRRVDMVFAVSYRDDLQQAQTLLRELLAAEPRVLAEPAPLVAVHTLADSSVQLIARPWVASSDYWPVHYALTEAVKNAFDQAGITIPFPQRVVHQPAD</sequence>
<evidence type="ECO:0000259" key="8">
    <source>
        <dbReference type="Pfam" id="PF00924"/>
    </source>
</evidence>
<evidence type="ECO:0000256" key="5">
    <source>
        <dbReference type="ARBA" id="ARBA00022989"/>
    </source>
</evidence>
<comment type="caution">
    <text evidence="7">Lacks conserved residue(s) required for the propagation of feature annotation.</text>
</comment>
<dbReference type="GO" id="GO:0008381">
    <property type="term" value="F:mechanosensitive monoatomic ion channel activity"/>
    <property type="evidence" value="ECO:0007669"/>
    <property type="project" value="InterPro"/>
</dbReference>
<dbReference type="InterPro" id="IPR023408">
    <property type="entry name" value="MscS_beta-dom_sf"/>
</dbReference>
<evidence type="ECO:0000256" key="1">
    <source>
        <dbReference type="ARBA" id="ARBA00004651"/>
    </source>
</evidence>
<feature type="domain" description="Mechanosensitive ion channel MscS" evidence="8">
    <location>
        <begin position="106"/>
        <end position="171"/>
    </location>
</feature>